<dbReference type="PANTHER" id="PTHR42847:SF8">
    <property type="entry name" value="CONSERVED PROTEIN"/>
    <property type="match status" value="1"/>
</dbReference>
<evidence type="ECO:0000259" key="5">
    <source>
        <dbReference type="Pfam" id="PF00296"/>
    </source>
</evidence>
<dbReference type="PANTHER" id="PTHR42847">
    <property type="entry name" value="ALKANESULFONATE MONOOXYGENASE"/>
    <property type="match status" value="1"/>
</dbReference>
<dbReference type="EMBL" id="BAAAYN010000038">
    <property type="protein sequence ID" value="GAA3392512.1"/>
    <property type="molecule type" value="Genomic_DNA"/>
</dbReference>
<dbReference type="InterPro" id="IPR036661">
    <property type="entry name" value="Luciferase-like_sf"/>
</dbReference>
<evidence type="ECO:0000256" key="4">
    <source>
        <dbReference type="ARBA" id="ARBA00023033"/>
    </source>
</evidence>
<accession>A0ABP6T3U9</accession>
<dbReference type="NCBIfam" id="TIGR03560">
    <property type="entry name" value="F420_Rv1855c"/>
    <property type="match status" value="1"/>
</dbReference>
<dbReference type="InterPro" id="IPR050172">
    <property type="entry name" value="SsuD_RutA_monooxygenase"/>
</dbReference>
<evidence type="ECO:0000256" key="3">
    <source>
        <dbReference type="ARBA" id="ARBA00023002"/>
    </source>
</evidence>
<dbReference type="Proteomes" id="UP001501676">
    <property type="component" value="Unassembled WGS sequence"/>
</dbReference>
<keyword evidence="1" id="KW-0285">Flavoprotein</keyword>
<dbReference type="Gene3D" id="3.20.20.30">
    <property type="entry name" value="Luciferase-like domain"/>
    <property type="match status" value="1"/>
</dbReference>
<evidence type="ECO:0000313" key="7">
    <source>
        <dbReference type="Proteomes" id="UP001501676"/>
    </source>
</evidence>
<dbReference type="SUPFAM" id="SSF51679">
    <property type="entry name" value="Bacterial luciferase-like"/>
    <property type="match status" value="1"/>
</dbReference>
<organism evidence="6 7">
    <name type="scientific">Cryptosporangium minutisporangium</name>
    <dbReference type="NCBI Taxonomy" id="113569"/>
    <lineage>
        <taxon>Bacteria</taxon>
        <taxon>Bacillati</taxon>
        <taxon>Actinomycetota</taxon>
        <taxon>Actinomycetes</taxon>
        <taxon>Cryptosporangiales</taxon>
        <taxon>Cryptosporangiaceae</taxon>
        <taxon>Cryptosporangium</taxon>
    </lineage>
</organism>
<comment type="caution">
    <text evidence="6">The sequence shown here is derived from an EMBL/GenBank/DDBJ whole genome shotgun (WGS) entry which is preliminary data.</text>
</comment>
<protein>
    <submittedName>
        <fullName evidence="6">LLM class F420-dependent oxidoreductase</fullName>
    </submittedName>
</protein>
<evidence type="ECO:0000313" key="6">
    <source>
        <dbReference type="EMBL" id="GAA3392512.1"/>
    </source>
</evidence>
<dbReference type="InterPro" id="IPR011251">
    <property type="entry name" value="Luciferase-like_dom"/>
</dbReference>
<gene>
    <name evidence="6" type="ORF">GCM10020369_54500</name>
</gene>
<feature type="domain" description="Luciferase-like" evidence="5">
    <location>
        <begin position="2"/>
        <end position="230"/>
    </location>
</feature>
<proteinExistence type="predicted"/>
<name>A0ABP6T3U9_9ACTN</name>
<sequence length="287" mass="31015">MIAQAREAEASGFDTVLVMDHFYQLPGLGTPDQPMLECYTTLGALATATSTVQLSALVTGNTYRNPPMLAKCVTTLDVVSKGRAILGIGAGWFEREHDDYGYEFGTFTDRFERLEEALNIVAPMLRGEAPSFSGKWYTVANALNNPRVRPTIPIMLGGSGEKKTFRLAALFADHLNIICGRADIPRKVEALRQRCEEAGRDPETLPTSFLTSVLVAETEAEVATLLEPLSPGARGRVVAGTPDRVAEILQKEILDAGITGLTINMPHIGHRPGAVELAGRTLRPLVG</sequence>
<keyword evidence="4" id="KW-0503">Monooxygenase</keyword>
<dbReference type="InterPro" id="IPR019952">
    <property type="entry name" value="F420_OxRdatse_Rv1855c_pred"/>
</dbReference>
<reference evidence="7" key="1">
    <citation type="journal article" date="2019" name="Int. J. Syst. Evol. Microbiol.">
        <title>The Global Catalogue of Microorganisms (GCM) 10K type strain sequencing project: providing services to taxonomists for standard genome sequencing and annotation.</title>
        <authorList>
            <consortium name="The Broad Institute Genomics Platform"/>
            <consortium name="The Broad Institute Genome Sequencing Center for Infectious Disease"/>
            <person name="Wu L."/>
            <person name="Ma J."/>
        </authorList>
    </citation>
    <scope>NUCLEOTIDE SEQUENCE [LARGE SCALE GENOMIC DNA]</scope>
    <source>
        <strain evidence="7">JCM 9458</strain>
    </source>
</reference>
<keyword evidence="2" id="KW-0288">FMN</keyword>
<evidence type="ECO:0000256" key="2">
    <source>
        <dbReference type="ARBA" id="ARBA00022643"/>
    </source>
</evidence>
<dbReference type="Pfam" id="PF00296">
    <property type="entry name" value="Bac_luciferase"/>
    <property type="match status" value="1"/>
</dbReference>
<keyword evidence="3" id="KW-0560">Oxidoreductase</keyword>
<evidence type="ECO:0000256" key="1">
    <source>
        <dbReference type="ARBA" id="ARBA00022630"/>
    </source>
</evidence>
<keyword evidence="7" id="KW-1185">Reference proteome</keyword>